<keyword evidence="1" id="KW-0472">Membrane</keyword>
<sequence length="64" mass="7617">MPTIKRGRRFSTFLHLFLYSFLLLLILTIFHHFPSISFKSIIIKPLLSIIPHNFHHSSVLRFEP</sequence>
<dbReference type="EMBL" id="CM017688">
    <property type="protein sequence ID" value="TYH31268.1"/>
    <property type="molecule type" value="Genomic_DNA"/>
</dbReference>
<dbReference type="AlphaFoldDB" id="A0A5D2HMJ3"/>
<accession>A0A5D2HMJ3</accession>
<proteinExistence type="predicted"/>
<keyword evidence="1" id="KW-0812">Transmembrane</keyword>
<keyword evidence="1" id="KW-1133">Transmembrane helix</keyword>
<dbReference type="Proteomes" id="UP000323506">
    <property type="component" value="Chromosome A01"/>
</dbReference>
<keyword evidence="3" id="KW-1185">Reference proteome</keyword>
<gene>
    <name evidence="2" type="ORF">ES288_A01G160300v1</name>
</gene>
<organism evidence="2 3">
    <name type="scientific">Gossypium darwinii</name>
    <name type="common">Darwin's cotton</name>
    <name type="synonym">Gossypium barbadense var. darwinii</name>
    <dbReference type="NCBI Taxonomy" id="34276"/>
    <lineage>
        <taxon>Eukaryota</taxon>
        <taxon>Viridiplantae</taxon>
        <taxon>Streptophyta</taxon>
        <taxon>Embryophyta</taxon>
        <taxon>Tracheophyta</taxon>
        <taxon>Spermatophyta</taxon>
        <taxon>Magnoliopsida</taxon>
        <taxon>eudicotyledons</taxon>
        <taxon>Gunneridae</taxon>
        <taxon>Pentapetalae</taxon>
        <taxon>rosids</taxon>
        <taxon>malvids</taxon>
        <taxon>Malvales</taxon>
        <taxon>Malvaceae</taxon>
        <taxon>Malvoideae</taxon>
        <taxon>Gossypium</taxon>
    </lineage>
</organism>
<name>A0A5D2HMJ3_GOSDA</name>
<reference evidence="2 3" key="1">
    <citation type="submission" date="2019-06" db="EMBL/GenBank/DDBJ databases">
        <title>WGS assembly of Gossypium darwinii.</title>
        <authorList>
            <person name="Chen Z.J."/>
            <person name="Sreedasyam A."/>
            <person name="Ando A."/>
            <person name="Song Q."/>
            <person name="De L."/>
            <person name="Hulse-Kemp A."/>
            <person name="Ding M."/>
            <person name="Ye W."/>
            <person name="Kirkbride R."/>
            <person name="Jenkins J."/>
            <person name="Plott C."/>
            <person name="Lovell J."/>
            <person name="Lin Y.-M."/>
            <person name="Vaughn R."/>
            <person name="Liu B."/>
            <person name="Li W."/>
            <person name="Simpson S."/>
            <person name="Scheffler B."/>
            <person name="Saski C."/>
            <person name="Grover C."/>
            <person name="Hu G."/>
            <person name="Conover J."/>
            <person name="Carlson J."/>
            <person name="Shu S."/>
            <person name="Boston L."/>
            <person name="Williams M."/>
            <person name="Peterson D."/>
            <person name="Mcgee K."/>
            <person name="Jones D."/>
            <person name="Wendel J."/>
            <person name="Stelly D."/>
            <person name="Grimwood J."/>
            <person name="Schmutz J."/>
        </authorList>
    </citation>
    <scope>NUCLEOTIDE SEQUENCE [LARGE SCALE GENOMIC DNA]</scope>
    <source>
        <strain evidence="2">1808015.09</strain>
    </source>
</reference>
<evidence type="ECO:0000256" key="1">
    <source>
        <dbReference type="SAM" id="Phobius"/>
    </source>
</evidence>
<feature type="transmembrane region" description="Helical" evidence="1">
    <location>
        <begin position="12"/>
        <end position="33"/>
    </location>
</feature>
<evidence type="ECO:0000313" key="2">
    <source>
        <dbReference type="EMBL" id="TYH31268.1"/>
    </source>
</evidence>
<protein>
    <submittedName>
        <fullName evidence="2">Uncharacterized protein</fullName>
    </submittedName>
</protein>
<evidence type="ECO:0000313" key="3">
    <source>
        <dbReference type="Proteomes" id="UP000323506"/>
    </source>
</evidence>